<evidence type="ECO:0000256" key="1">
    <source>
        <dbReference type="SAM" id="MobiDB-lite"/>
    </source>
</evidence>
<gene>
    <name evidence="4" type="ORF">UBRO2_05346</name>
    <name evidence="3" type="ORF">UBRO_20657</name>
</gene>
<dbReference type="Proteomes" id="UP000658997">
    <property type="component" value="Unassembled WGS sequence"/>
</dbReference>
<name>A0A1K0H7B3_9BASI</name>
<protein>
    <recommendedName>
        <fullName evidence="2">Reverse transcriptase Ty1/copia-type domain-containing protein</fullName>
    </recommendedName>
</protein>
<evidence type="ECO:0000313" key="3">
    <source>
        <dbReference type="EMBL" id="SAM82283.1"/>
    </source>
</evidence>
<evidence type="ECO:0000313" key="6">
    <source>
        <dbReference type="Proteomes" id="UP000658997"/>
    </source>
</evidence>
<accession>A0A1K0H7B3</accession>
<dbReference type="OrthoDB" id="8051712at2759"/>
<organism evidence="3 5">
    <name type="scientific">Ustilago bromivora</name>
    <dbReference type="NCBI Taxonomy" id="307758"/>
    <lineage>
        <taxon>Eukaryota</taxon>
        <taxon>Fungi</taxon>
        <taxon>Dikarya</taxon>
        <taxon>Basidiomycota</taxon>
        <taxon>Ustilaginomycotina</taxon>
        <taxon>Ustilaginomycetes</taxon>
        <taxon>Ustilaginales</taxon>
        <taxon>Ustilaginaceae</taxon>
        <taxon>Ustilago</taxon>
    </lineage>
</organism>
<dbReference type="EMBL" id="ULHB01000160">
    <property type="protein sequence ID" value="SYW83795.1"/>
    <property type="molecule type" value="Genomic_DNA"/>
</dbReference>
<feature type="compositionally biased region" description="Polar residues" evidence="1">
    <location>
        <begin position="102"/>
        <end position="114"/>
    </location>
</feature>
<evidence type="ECO:0000259" key="2">
    <source>
        <dbReference type="Pfam" id="PF07727"/>
    </source>
</evidence>
<dbReference type="EMBL" id="LT558123">
    <property type="protein sequence ID" value="SAM82283.1"/>
    <property type="molecule type" value="Genomic_DNA"/>
</dbReference>
<dbReference type="InterPro" id="IPR043502">
    <property type="entry name" value="DNA/RNA_pol_sf"/>
</dbReference>
<dbReference type="Pfam" id="PF07727">
    <property type="entry name" value="RVT_2"/>
    <property type="match status" value="1"/>
</dbReference>
<reference evidence="4" key="3">
    <citation type="submission" date="2018-08" db="EMBL/GenBank/DDBJ databases">
        <authorList>
            <person name="Guldener U."/>
        </authorList>
    </citation>
    <scope>NUCLEOTIDE SEQUENCE</scope>
    <source>
        <strain evidence="4">UB2</strain>
    </source>
</reference>
<feature type="region of interest" description="Disordered" evidence="1">
    <location>
        <begin position="159"/>
        <end position="180"/>
    </location>
</feature>
<dbReference type="Proteomes" id="UP000179920">
    <property type="component" value="Chromosome VII"/>
</dbReference>
<reference evidence="3" key="1">
    <citation type="submission" date="2016-04" db="EMBL/GenBank/DDBJ databases">
        <authorList>
            <person name="Evans L.H."/>
            <person name="Alamgir A."/>
            <person name="Owens N."/>
            <person name="Weber N.D."/>
            <person name="Virtaneva K."/>
            <person name="Barbian K."/>
            <person name="Babar A."/>
            <person name="Rosenke K."/>
        </authorList>
    </citation>
    <scope>NUCLEOTIDE SEQUENCE</scope>
    <source>
        <strain evidence="3">UB2112</strain>
    </source>
</reference>
<dbReference type="SUPFAM" id="SSF56672">
    <property type="entry name" value="DNA/RNA polymerases"/>
    <property type="match status" value="1"/>
</dbReference>
<dbReference type="AlphaFoldDB" id="A0A1K0H7B3"/>
<keyword evidence="6" id="KW-1185">Reference proteome</keyword>
<feature type="domain" description="Reverse transcriptase Ty1/copia-type" evidence="2">
    <location>
        <begin position="286"/>
        <end position="423"/>
    </location>
</feature>
<evidence type="ECO:0000313" key="4">
    <source>
        <dbReference type="EMBL" id="SYW83795.1"/>
    </source>
</evidence>
<feature type="region of interest" description="Disordered" evidence="1">
    <location>
        <begin position="89"/>
        <end position="114"/>
    </location>
</feature>
<evidence type="ECO:0000313" key="5">
    <source>
        <dbReference type="Proteomes" id="UP000179920"/>
    </source>
</evidence>
<proteinExistence type="predicted"/>
<reference evidence="5" key="2">
    <citation type="submission" date="2016-04" db="EMBL/GenBank/DDBJ databases">
        <authorList>
            <person name="Guldener U."/>
            <person name="Guldener U."/>
        </authorList>
    </citation>
    <scope>NUCLEOTIDE SEQUENCE [LARGE SCALE GENOMIC DNA]</scope>
    <source>
        <strain evidence="5">UB2112</strain>
    </source>
</reference>
<sequence length="453" mass="50748">MWLSNHPVVSKHLHPRALQGTYLGFSNAPQTIKGHKVWLPELDQIVIAKDVRFSKFEQPETGTTPSHAPVLAGNNRLLHSYTWLPQTDDYSNMEPDEVTPPSLLQYSRQRNPGSQSIQLNNSSYGWEWDCLMAEIEAASETVVDIYVIATDLEAELDATPSERGNTMPDLPHTNALDTTPLLETPRSDAIADVYDNISMIEHGFTAFATTCSKTLATTISSHHIDHMAYAVTVMNRTTLITSSQQLQSADGVLLEPLLLNEAKLCNDWDKWQGAMTSEMASMSKMDVFELANNPADTKLIGVHWVFKLKLDTQRRATQYKARLVAQGYAQCQGLDYDQTFSLVVCLQTVCMLLTIARRYGLHITQLDVSTAFLNGKIDKDIYVRIPPMFETDETEGKCYRLKKALYGLKQAGRLWHAALGEQLQAGLLGTLRPEVARHDQCPIVSFRQHQGLV</sequence>
<dbReference type="InterPro" id="IPR013103">
    <property type="entry name" value="RVT_2"/>
</dbReference>